<dbReference type="HOGENOM" id="CLU_2512974_0_0_1"/>
<dbReference type="SUPFAM" id="SSF103464">
    <property type="entry name" value="Oligosaccharyltransferase subunit ost4p"/>
    <property type="match status" value="1"/>
</dbReference>
<organism evidence="9 10">
    <name type="scientific">Laccaria amethystina LaAM-08-1</name>
    <dbReference type="NCBI Taxonomy" id="1095629"/>
    <lineage>
        <taxon>Eukaryota</taxon>
        <taxon>Fungi</taxon>
        <taxon>Dikarya</taxon>
        <taxon>Basidiomycota</taxon>
        <taxon>Agaricomycotina</taxon>
        <taxon>Agaricomycetes</taxon>
        <taxon>Agaricomycetidae</taxon>
        <taxon>Agaricales</taxon>
        <taxon>Agaricineae</taxon>
        <taxon>Hydnangiaceae</taxon>
        <taxon>Laccaria</taxon>
    </lineage>
</organism>
<evidence type="ECO:0000256" key="6">
    <source>
        <dbReference type="ARBA" id="ARBA00022989"/>
    </source>
</evidence>
<evidence type="ECO:0000313" key="10">
    <source>
        <dbReference type="Proteomes" id="UP000054477"/>
    </source>
</evidence>
<feature type="transmembrane region" description="Helical" evidence="8">
    <location>
        <begin position="7"/>
        <end position="28"/>
    </location>
</feature>
<proteinExistence type="inferred from homology"/>
<dbReference type="EMBL" id="KN838832">
    <property type="protein sequence ID" value="KIJ93653.1"/>
    <property type="molecule type" value="Genomic_DNA"/>
</dbReference>
<comment type="subcellular location">
    <subcellularLocation>
        <location evidence="1">Endoplasmic reticulum membrane</location>
        <topology evidence="1">Single-pass type III membrane protein</topology>
    </subcellularLocation>
</comment>
<evidence type="ECO:0000256" key="3">
    <source>
        <dbReference type="ARBA" id="ARBA00022692"/>
    </source>
</evidence>
<keyword evidence="6 8" id="KW-1133">Transmembrane helix</keyword>
<evidence type="ECO:0000256" key="1">
    <source>
        <dbReference type="ARBA" id="ARBA00004643"/>
    </source>
</evidence>
<dbReference type="InterPro" id="IPR018943">
    <property type="entry name" value="Oligosaccaryltransferase"/>
</dbReference>
<dbReference type="Pfam" id="PF10215">
    <property type="entry name" value="Ost4"/>
    <property type="match status" value="1"/>
</dbReference>
<keyword evidence="10" id="KW-1185">Reference proteome</keyword>
<sequence>MISHNTLYNLANSLGLLAMVTVVGYIYVLCTLSASASNELVYPLTSSMLPHNSSSVSSPCSVPSFSMYPLFVSSLSVSSSSVTST</sequence>
<keyword evidence="7 8" id="KW-0472">Membrane</keyword>
<evidence type="ECO:0000256" key="5">
    <source>
        <dbReference type="ARBA" id="ARBA00022968"/>
    </source>
</evidence>
<dbReference type="OrthoDB" id="2124077at2759"/>
<evidence type="ECO:0000256" key="7">
    <source>
        <dbReference type="ARBA" id="ARBA00023136"/>
    </source>
</evidence>
<name>A0A0C9WXM4_9AGAR</name>
<gene>
    <name evidence="9" type="ORF">K443DRAFT_134986</name>
</gene>
<dbReference type="AlphaFoldDB" id="A0A0C9WXM4"/>
<evidence type="ECO:0000256" key="4">
    <source>
        <dbReference type="ARBA" id="ARBA00022824"/>
    </source>
</evidence>
<keyword evidence="5" id="KW-0735">Signal-anchor</keyword>
<keyword evidence="4" id="KW-0256">Endoplasmic reticulum</keyword>
<keyword evidence="3 8" id="KW-0812">Transmembrane</keyword>
<dbReference type="InterPro" id="IPR036330">
    <property type="entry name" value="Ost4p_sf"/>
</dbReference>
<reference evidence="9 10" key="1">
    <citation type="submission" date="2014-04" db="EMBL/GenBank/DDBJ databases">
        <authorList>
            <consortium name="DOE Joint Genome Institute"/>
            <person name="Kuo A."/>
            <person name="Kohler A."/>
            <person name="Nagy L.G."/>
            <person name="Floudas D."/>
            <person name="Copeland A."/>
            <person name="Barry K.W."/>
            <person name="Cichocki N."/>
            <person name="Veneault-Fourrey C."/>
            <person name="LaButti K."/>
            <person name="Lindquist E.A."/>
            <person name="Lipzen A."/>
            <person name="Lundell T."/>
            <person name="Morin E."/>
            <person name="Murat C."/>
            <person name="Sun H."/>
            <person name="Tunlid A."/>
            <person name="Henrissat B."/>
            <person name="Grigoriev I.V."/>
            <person name="Hibbett D.S."/>
            <person name="Martin F."/>
            <person name="Nordberg H.P."/>
            <person name="Cantor M.N."/>
            <person name="Hua S.X."/>
        </authorList>
    </citation>
    <scope>NUCLEOTIDE SEQUENCE [LARGE SCALE GENOMIC DNA]</scope>
    <source>
        <strain evidence="9 10">LaAM-08-1</strain>
    </source>
</reference>
<protein>
    <submittedName>
        <fullName evidence="9">Unplaced genomic scaffold K443scaffold_297, whole genome shotgun sequence</fullName>
    </submittedName>
</protein>
<accession>A0A0C9WXM4</accession>
<reference evidence="10" key="2">
    <citation type="submission" date="2015-01" db="EMBL/GenBank/DDBJ databases">
        <title>Evolutionary Origins and Diversification of the Mycorrhizal Mutualists.</title>
        <authorList>
            <consortium name="DOE Joint Genome Institute"/>
            <consortium name="Mycorrhizal Genomics Consortium"/>
            <person name="Kohler A."/>
            <person name="Kuo A."/>
            <person name="Nagy L.G."/>
            <person name="Floudas D."/>
            <person name="Copeland A."/>
            <person name="Barry K.W."/>
            <person name="Cichocki N."/>
            <person name="Veneault-Fourrey C."/>
            <person name="LaButti K."/>
            <person name="Lindquist E.A."/>
            <person name="Lipzen A."/>
            <person name="Lundell T."/>
            <person name="Morin E."/>
            <person name="Murat C."/>
            <person name="Riley R."/>
            <person name="Ohm R."/>
            <person name="Sun H."/>
            <person name="Tunlid A."/>
            <person name="Henrissat B."/>
            <person name="Grigoriev I.V."/>
            <person name="Hibbett D.S."/>
            <person name="Martin F."/>
        </authorList>
    </citation>
    <scope>NUCLEOTIDE SEQUENCE [LARGE SCALE GENOMIC DNA]</scope>
    <source>
        <strain evidence="10">LaAM-08-1</strain>
    </source>
</reference>
<evidence type="ECO:0000256" key="8">
    <source>
        <dbReference type="SAM" id="Phobius"/>
    </source>
</evidence>
<evidence type="ECO:0000256" key="2">
    <source>
        <dbReference type="ARBA" id="ARBA00007685"/>
    </source>
</evidence>
<dbReference type="GO" id="GO:0005789">
    <property type="term" value="C:endoplasmic reticulum membrane"/>
    <property type="evidence" value="ECO:0007669"/>
    <property type="project" value="UniProtKB-SubCell"/>
</dbReference>
<evidence type="ECO:0000313" key="9">
    <source>
        <dbReference type="EMBL" id="KIJ93653.1"/>
    </source>
</evidence>
<dbReference type="Proteomes" id="UP000054477">
    <property type="component" value="Unassembled WGS sequence"/>
</dbReference>
<comment type="similarity">
    <text evidence="2">Belongs to the OST4 family.</text>
</comment>